<evidence type="ECO:0000259" key="9">
    <source>
        <dbReference type="Pfam" id="PF00073"/>
    </source>
</evidence>
<sequence>TPPGGVTPPSRRHAMLGPHNIWAFRCQSSVSLVIP</sequence>
<reference evidence="10" key="1">
    <citation type="journal article" date="2007" name="Emerg. Infect. Dis.">
        <title>Rapid genome sequencing of RNA viruses.</title>
        <authorList>
            <person name="Mizutani T."/>
            <person name="Endoh D."/>
            <person name="Okamoto M."/>
            <person name="Shirato K."/>
            <person name="Shimizu H."/>
            <person name="Arita M."/>
            <person name="Fukushi S."/>
            <person name="Saijo M."/>
            <person name="Sakai K."/>
            <person name="Lim C.K."/>
            <person name="Ito M."/>
            <person name="Nerome R."/>
            <person name="Takasaki T."/>
            <person name="Ishii K."/>
            <person name="Suzuki T."/>
            <person name="Kurane I."/>
            <person name="Morikawa S."/>
            <person name="Nishimura H."/>
        </authorList>
    </citation>
    <scope>NUCLEOTIDE SEQUENCE</scope>
</reference>
<evidence type="ECO:0000256" key="1">
    <source>
        <dbReference type="ARBA" id="ARBA00004328"/>
    </source>
</evidence>
<evidence type="ECO:0000256" key="2">
    <source>
        <dbReference type="ARBA" id="ARBA00004340"/>
    </source>
</evidence>
<protein>
    <recommendedName>
        <fullName evidence="3">Genome polyprotein</fullName>
    </recommendedName>
</protein>
<feature type="domain" description="Picornavirus capsid" evidence="9">
    <location>
        <begin position="1"/>
        <end position="35"/>
    </location>
</feature>
<evidence type="ECO:0000256" key="4">
    <source>
        <dbReference type="ARBA" id="ARBA00022561"/>
    </source>
</evidence>
<dbReference type="GO" id="GO:0005198">
    <property type="term" value="F:structural molecule activity"/>
    <property type="evidence" value="ECO:0007669"/>
    <property type="project" value="InterPro"/>
</dbReference>
<keyword evidence="7" id="KW-0946">Virion</keyword>
<proteinExistence type="predicted"/>
<evidence type="ECO:0000256" key="6">
    <source>
        <dbReference type="ARBA" id="ARBA00022804"/>
    </source>
</evidence>
<dbReference type="SUPFAM" id="SSF88633">
    <property type="entry name" value="Positive stranded ssRNA viruses"/>
    <property type="match status" value="1"/>
</dbReference>
<name>Q08IB2_9ENTO</name>
<evidence type="ECO:0000256" key="8">
    <source>
        <dbReference type="ARBA" id="ARBA00023296"/>
    </source>
</evidence>
<dbReference type="EMBL" id="AB275851">
    <property type="protein sequence ID" value="BAF33422.1"/>
    <property type="molecule type" value="Genomic_RNA"/>
</dbReference>
<evidence type="ECO:0000313" key="10">
    <source>
        <dbReference type="EMBL" id="BAF33422.1"/>
    </source>
</evidence>
<dbReference type="GO" id="GO:0019028">
    <property type="term" value="C:viral capsid"/>
    <property type="evidence" value="ECO:0007669"/>
    <property type="project" value="UniProtKB-KW"/>
</dbReference>
<dbReference type="Gene3D" id="2.60.120.20">
    <property type="match status" value="1"/>
</dbReference>
<feature type="non-terminal residue" evidence="10">
    <location>
        <position position="1"/>
    </location>
</feature>
<evidence type="ECO:0000256" key="3">
    <source>
        <dbReference type="ARBA" id="ARBA00020107"/>
    </source>
</evidence>
<organism evidence="10">
    <name type="scientific">Coxsackievirus A14</name>
    <dbReference type="NCBI Taxonomy" id="42773"/>
    <lineage>
        <taxon>Viruses</taxon>
        <taxon>Riboviria</taxon>
        <taxon>Orthornavirae</taxon>
        <taxon>Pisuviricota</taxon>
        <taxon>Pisoniviricetes</taxon>
        <taxon>Picornavirales</taxon>
        <taxon>Picornaviridae</taxon>
        <taxon>Ensavirinae</taxon>
        <taxon>Enterovirus</taxon>
        <taxon>Enterovirus alphacoxsackie</taxon>
        <taxon>Enterovirus A</taxon>
    </lineage>
</organism>
<dbReference type="InterPro" id="IPR029053">
    <property type="entry name" value="Viral_coat"/>
</dbReference>
<dbReference type="Pfam" id="PF00073">
    <property type="entry name" value="Rhv"/>
    <property type="match status" value="1"/>
</dbReference>
<evidence type="ECO:0000256" key="7">
    <source>
        <dbReference type="ARBA" id="ARBA00022844"/>
    </source>
</evidence>
<evidence type="ECO:0000256" key="5">
    <source>
        <dbReference type="ARBA" id="ARBA00022581"/>
    </source>
</evidence>
<keyword evidence="6" id="KW-1161">Viral attachment to host cell</keyword>
<dbReference type="GO" id="GO:0046718">
    <property type="term" value="P:symbiont entry into host cell"/>
    <property type="evidence" value="ECO:0007669"/>
    <property type="project" value="UniProtKB-KW"/>
</dbReference>
<keyword evidence="4" id="KW-0167">Capsid protein</keyword>
<feature type="non-terminal residue" evidence="10">
    <location>
        <position position="35"/>
    </location>
</feature>
<dbReference type="InterPro" id="IPR001676">
    <property type="entry name" value="Picornavirus_capsid"/>
</dbReference>
<dbReference type="GO" id="GO:0043657">
    <property type="term" value="C:host cell"/>
    <property type="evidence" value="ECO:0007669"/>
    <property type="project" value="UniProtKB-SubCell"/>
</dbReference>
<accession>Q08IB2</accession>
<comment type="subcellular location">
    <subcellularLocation>
        <location evidence="2">Host cell</location>
    </subcellularLocation>
    <subcellularLocation>
        <location evidence="1">Virion</location>
    </subcellularLocation>
</comment>
<dbReference type="GO" id="GO:0019062">
    <property type="term" value="P:virion attachment to host cell"/>
    <property type="evidence" value="ECO:0007669"/>
    <property type="project" value="UniProtKB-KW"/>
</dbReference>
<keyword evidence="5" id="KW-0945">Host-virus interaction</keyword>
<keyword evidence="8" id="KW-1160">Virus entry into host cell</keyword>